<evidence type="ECO:0000313" key="4">
    <source>
        <dbReference type="Proteomes" id="UP000321150"/>
    </source>
</evidence>
<organism evidence="3 4">
    <name type="scientific">Chryseobacterium lathyri</name>
    <dbReference type="NCBI Taxonomy" id="395933"/>
    <lineage>
        <taxon>Bacteria</taxon>
        <taxon>Pseudomonadati</taxon>
        <taxon>Bacteroidota</taxon>
        <taxon>Flavobacteriia</taxon>
        <taxon>Flavobacteriales</taxon>
        <taxon>Weeksellaceae</taxon>
        <taxon>Chryseobacterium group</taxon>
        <taxon>Chryseobacterium</taxon>
    </lineage>
</organism>
<dbReference type="AlphaFoldDB" id="A0A511YA85"/>
<protein>
    <recommendedName>
        <fullName evidence="2">Secretion system C-terminal sorting domain-containing protein</fullName>
    </recommendedName>
</protein>
<reference evidence="3 4" key="1">
    <citation type="submission" date="2019-07" db="EMBL/GenBank/DDBJ databases">
        <title>Whole genome shotgun sequence of Chryseobacterium lathyri NBRC 105250.</title>
        <authorList>
            <person name="Hosoyama A."/>
            <person name="Uohara A."/>
            <person name="Ohji S."/>
            <person name="Ichikawa N."/>
        </authorList>
    </citation>
    <scope>NUCLEOTIDE SEQUENCE [LARGE SCALE GENOMIC DNA]</scope>
    <source>
        <strain evidence="3 4">NBRC 105250</strain>
    </source>
</reference>
<dbReference type="GO" id="GO:0004553">
    <property type="term" value="F:hydrolase activity, hydrolyzing O-glycosyl compounds"/>
    <property type="evidence" value="ECO:0007669"/>
    <property type="project" value="UniProtKB-ARBA"/>
</dbReference>
<dbReference type="InterPro" id="IPR013320">
    <property type="entry name" value="ConA-like_dom_sf"/>
</dbReference>
<dbReference type="GO" id="GO:0005975">
    <property type="term" value="P:carbohydrate metabolic process"/>
    <property type="evidence" value="ECO:0007669"/>
    <property type="project" value="UniProtKB-ARBA"/>
</dbReference>
<accession>A0A511YA85</accession>
<evidence type="ECO:0000256" key="1">
    <source>
        <dbReference type="ARBA" id="ARBA00022729"/>
    </source>
</evidence>
<dbReference type="Proteomes" id="UP000321150">
    <property type="component" value="Unassembled WGS sequence"/>
</dbReference>
<dbReference type="InterPro" id="IPR026444">
    <property type="entry name" value="Secre_tail"/>
</dbReference>
<dbReference type="EMBL" id="BJYI01000006">
    <property type="protein sequence ID" value="GEN72102.1"/>
    <property type="molecule type" value="Genomic_DNA"/>
</dbReference>
<dbReference type="NCBIfam" id="NF038128">
    <property type="entry name" value="choice_anch_J"/>
    <property type="match status" value="1"/>
</dbReference>
<dbReference type="SUPFAM" id="SSF49899">
    <property type="entry name" value="Concanavalin A-like lectins/glucanases"/>
    <property type="match status" value="1"/>
</dbReference>
<evidence type="ECO:0000259" key="2">
    <source>
        <dbReference type="Pfam" id="PF18962"/>
    </source>
</evidence>
<dbReference type="RefSeq" id="WP_111954324.1">
    <property type="nucleotide sequence ID" value="NZ_BJYI01000006.1"/>
</dbReference>
<comment type="caution">
    <text evidence="3">The sequence shown here is derived from an EMBL/GenBank/DDBJ whole genome shotgun (WGS) entry which is preliminary data.</text>
</comment>
<proteinExistence type="predicted"/>
<keyword evidence="1" id="KW-0732">Signal</keyword>
<name>A0A511YA85_9FLAO</name>
<dbReference type="OrthoDB" id="1447653at2"/>
<dbReference type="NCBIfam" id="TIGR04183">
    <property type="entry name" value="Por_Secre_tail"/>
    <property type="match status" value="1"/>
</dbReference>
<feature type="domain" description="Secretion system C-terminal sorting" evidence="2">
    <location>
        <begin position="202"/>
        <end position="269"/>
    </location>
</feature>
<gene>
    <name evidence="3" type="ORF">CLA01_21740</name>
</gene>
<evidence type="ECO:0000313" key="3">
    <source>
        <dbReference type="EMBL" id="GEN72102.1"/>
    </source>
</evidence>
<dbReference type="Pfam" id="PF18962">
    <property type="entry name" value="Por_Secre_tail"/>
    <property type="match status" value="1"/>
</dbReference>
<dbReference type="Gene3D" id="2.60.120.200">
    <property type="match status" value="1"/>
</dbReference>
<sequence length="272" mass="30017">MKKQILFFLITCGFYNAQVFSENFNGAVLPSGWTTNNPDTVYNWEVGTVSGFASFPSGAAFFDDDNAGPNSVNTNARLISPVINLSAVSNPKLSFKYANQIYELNSTLKVEVFNGTSWVQIFASSGASGTWIIDLSTLSYILTAYSLAGSINLAPYANANFQLRFIYDDAGDYSFGVAVDDVVITSGVLGTSEVSLADKIQVYPNPVQDYLYIQSDNLKFDSEVAVVDMAGRKVKSFIGAHERYDLSDLQKGYYFIRIDNKKEITSKKIRKE</sequence>